<keyword evidence="1 2" id="KW-0694">RNA-binding</keyword>
<dbReference type="PANTHER" id="PTHR23236:SF12">
    <property type="entry name" value="EUKARYOTIC INITIATION FACTOR 4B-RELATED"/>
    <property type="match status" value="1"/>
</dbReference>
<evidence type="ECO:0000313" key="7">
    <source>
        <dbReference type="Proteomes" id="UP000002428"/>
    </source>
</evidence>
<proteinExistence type="predicted"/>
<dbReference type="InterPro" id="IPR000504">
    <property type="entry name" value="RRM_dom"/>
</dbReference>
<dbReference type="Gene3D" id="3.30.70.330">
    <property type="match status" value="1"/>
</dbReference>
<dbReference type="PANTHER" id="PTHR23236">
    <property type="entry name" value="EUKARYOTIC TRANSLATION INITIATION FACTOR 4B/4H"/>
    <property type="match status" value="1"/>
</dbReference>
<gene>
    <name evidence="5 6" type="ordered locus">CAGL0J02200g</name>
</gene>
<dbReference type="HOGENOM" id="CLU_012062_23_6_1"/>
<evidence type="ECO:0000313" key="5">
    <source>
        <dbReference type="CGD" id="CAL0133114"/>
    </source>
</evidence>
<organism evidence="6 7">
    <name type="scientific">Candida glabrata (strain ATCC 2001 / BCRC 20586 / JCM 3761 / NBRC 0622 / NRRL Y-65 / CBS 138)</name>
    <name type="common">Yeast</name>
    <name type="synonym">Nakaseomyces glabratus</name>
    <dbReference type="NCBI Taxonomy" id="284593"/>
    <lineage>
        <taxon>Eukaryota</taxon>
        <taxon>Fungi</taxon>
        <taxon>Dikarya</taxon>
        <taxon>Ascomycota</taxon>
        <taxon>Saccharomycotina</taxon>
        <taxon>Saccharomycetes</taxon>
        <taxon>Saccharomycetales</taxon>
        <taxon>Saccharomycetaceae</taxon>
        <taxon>Nakaseomyces</taxon>
    </lineage>
</organism>
<dbReference type="Proteomes" id="UP000002428">
    <property type="component" value="Chromosome J"/>
</dbReference>
<evidence type="ECO:0000259" key="4">
    <source>
        <dbReference type="PROSITE" id="PS50102"/>
    </source>
</evidence>
<dbReference type="Pfam" id="PF00076">
    <property type="entry name" value="RRM_1"/>
    <property type="match status" value="1"/>
</dbReference>
<feature type="compositionally biased region" description="Polar residues" evidence="3">
    <location>
        <begin position="123"/>
        <end position="144"/>
    </location>
</feature>
<dbReference type="CGD" id="CAL0133114">
    <property type="gene designation" value="CAGL0J02200g"/>
</dbReference>
<dbReference type="GO" id="GO:0016071">
    <property type="term" value="P:mRNA metabolic process"/>
    <property type="evidence" value="ECO:0007669"/>
    <property type="project" value="EnsemblFungi"/>
</dbReference>
<keyword evidence="7" id="KW-1185">Reference proteome</keyword>
<dbReference type="PROSITE" id="PS50102">
    <property type="entry name" value="RRM"/>
    <property type="match status" value="1"/>
</dbReference>
<feature type="domain" description="RRM" evidence="4">
    <location>
        <begin position="45"/>
        <end position="122"/>
    </location>
</feature>
<dbReference type="VEuPathDB" id="FungiDB:CAGL0J02200g"/>
<dbReference type="InParanoid" id="F2Z6F7"/>
<dbReference type="GO" id="GO:0005737">
    <property type="term" value="C:cytoplasm"/>
    <property type="evidence" value="ECO:0007669"/>
    <property type="project" value="EnsemblFungi"/>
</dbReference>
<sequence>MAISPQKISEIFENLNVSSNNVTTQSNSRLTREQKHALQLEADACSIYIGNISLDTTPEEIDEHFKSCGVIKRITMLYDKNTGPSIGYAYVEFDSIDSRDKALDFNGTNLRQHVISVERKRTNIPNYKQNTSNNTDSGTENKNT</sequence>
<dbReference type="InterPro" id="IPR035979">
    <property type="entry name" value="RBD_domain_sf"/>
</dbReference>
<dbReference type="KEGG" id="cgr:2889792"/>
<dbReference type="eggNOG" id="KOG4209">
    <property type="taxonomic scope" value="Eukaryota"/>
</dbReference>
<feature type="region of interest" description="Disordered" evidence="3">
    <location>
        <begin position="121"/>
        <end position="144"/>
    </location>
</feature>
<evidence type="ECO:0000256" key="3">
    <source>
        <dbReference type="SAM" id="MobiDB-lite"/>
    </source>
</evidence>
<dbReference type="EMBL" id="CR380956">
    <property type="protein sequence ID" value="CAG60749.1"/>
    <property type="molecule type" value="Genomic_DNA"/>
</dbReference>
<dbReference type="InterPro" id="IPR012677">
    <property type="entry name" value="Nucleotide-bd_a/b_plait_sf"/>
</dbReference>
<evidence type="ECO:0000256" key="1">
    <source>
        <dbReference type="ARBA" id="ARBA00022884"/>
    </source>
</evidence>
<dbReference type="OMA" id="ADACSIY"/>
<dbReference type="GO" id="GO:0008143">
    <property type="term" value="F:poly(A) binding"/>
    <property type="evidence" value="ECO:0007669"/>
    <property type="project" value="EnsemblFungi"/>
</dbReference>
<dbReference type="SUPFAM" id="SSF54928">
    <property type="entry name" value="RNA-binding domain, RBD"/>
    <property type="match status" value="1"/>
</dbReference>
<dbReference type="STRING" id="284593.F2Z6F7"/>
<dbReference type="SMART" id="SM00360">
    <property type="entry name" value="RRM"/>
    <property type="match status" value="1"/>
</dbReference>
<reference evidence="6 7" key="1">
    <citation type="journal article" date="2004" name="Nature">
        <title>Genome evolution in yeasts.</title>
        <authorList>
            <consortium name="Genolevures"/>
            <person name="Dujon B."/>
            <person name="Sherman D."/>
            <person name="Fischer G."/>
            <person name="Durrens P."/>
            <person name="Casaregola S."/>
            <person name="Lafontaine I."/>
            <person name="de Montigny J."/>
            <person name="Marck C."/>
            <person name="Neuveglise C."/>
            <person name="Talla E."/>
            <person name="Goffard N."/>
            <person name="Frangeul L."/>
            <person name="Aigle M."/>
            <person name="Anthouard V."/>
            <person name="Babour A."/>
            <person name="Barbe V."/>
            <person name="Barnay S."/>
            <person name="Blanchin S."/>
            <person name="Beckerich J.M."/>
            <person name="Beyne E."/>
            <person name="Bleykasten C."/>
            <person name="Boisrame A."/>
            <person name="Boyer J."/>
            <person name="Cattolico L."/>
            <person name="Confanioleri F."/>
            <person name="de Daruvar A."/>
            <person name="Despons L."/>
            <person name="Fabre E."/>
            <person name="Fairhead C."/>
            <person name="Ferry-Dumazet H."/>
            <person name="Groppi A."/>
            <person name="Hantraye F."/>
            <person name="Hennequin C."/>
            <person name="Jauniaux N."/>
            <person name="Joyet P."/>
            <person name="Kachouri R."/>
            <person name="Kerrest A."/>
            <person name="Koszul R."/>
            <person name="Lemaire M."/>
            <person name="Lesur I."/>
            <person name="Ma L."/>
            <person name="Muller H."/>
            <person name="Nicaud J.M."/>
            <person name="Nikolski M."/>
            <person name="Oztas S."/>
            <person name="Ozier-Kalogeropoulos O."/>
            <person name="Pellenz S."/>
            <person name="Potier S."/>
            <person name="Richard G.F."/>
            <person name="Straub M.L."/>
            <person name="Suleau A."/>
            <person name="Swennene D."/>
            <person name="Tekaia F."/>
            <person name="Wesolowski-Louvel M."/>
            <person name="Westhof E."/>
            <person name="Wirth B."/>
            <person name="Zeniou-Meyer M."/>
            <person name="Zivanovic I."/>
            <person name="Bolotin-Fukuhara M."/>
            <person name="Thierry A."/>
            <person name="Bouchier C."/>
            <person name="Caudron B."/>
            <person name="Scarpelli C."/>
            <person name="Gaillardin C."/>
            <person name="Weissenbach J."/>
            <person name="Wincker P."/>
            <person name="Souciet J.L."/>
        </authorList>
    </citation>
    <scope>NUCLEOTIDE SEQUENCE [LARGE SCALE GENOMIC DNA]</scope>
    <source>
        <strain evidence="7">ATCC 2001 / BCRC 20586 / JCM 3761 / NBRC 0622 / NRRL Y-65 / CBS 138</strain>
    </source>
</reference>
<accession>F2Z6F7</accession>
<evidence type="ECO:0000313" key="6">
    <source>
        <dbReference type="EMBL" id="CAG60749.1"/>
    </source>
</evidence>
<evidence type="ECO:0000256" key="2">
    <source>
        <dbReference type="PROSITE-ProRule" id="PRU00176"/>
    </source>
</evidence>
<name>F2Z6F7_CANGA</name>
<protein>
    <recommendedName>
        <fullName evidence="4">RRM domain-containing protein</fullName>
    </recommendedName>
</protein>
<dbReference type="AlphaFoldDB" id="F2Z6F7"/>